<dbReference type="Proteomes" id="UP000820818">
    <property type="component" value="Linkage Group LG5"/>
</dbReference>
<dbReference type="InterPro" id="IPR027417">
    <property type="entry name" value="P-loop_NTPase"/>
</dbReference>
<comment type="caution">
    <text evidence="1">The sequence shown here is derived from an EMBL/GenBank/DDBJ whole genome shotgun (WGS) entry which is preliminary data.</text>
</comment>
<sequence length="752" mass="86124">METSLVPNYNPEIPTNFRADDCLDFVGSRGDFIKFHKKTGYFYYWKVGPKGEILLQCACRQFMVKHHTSKCIYNASEYEMMEACWLSYWFPLGSSDKWHNHRPPSRFSVELSLFKWQVSLTVAKSQNVKLIGDVIDELYPSWPFTLTLSKWQLKKLMYFAEASKLLNQECVDSMMATLMTSPEYWGPPVESTNHNRHFSESQQCCEKVTQRSKFTAIFRSPKKMKKCNDNNSDYDTEPLPENAAETKRYEIDEPIASGSGCCTPQPKRFMPDVHVPSISESRTENVPVKPESTTGWLDGALSLRTTVKDIQIETLEEEVPIQVRFAETLLKQSKMVGNRSGMDLYAVPFDKRSISCSGVERFVFGNPDCAKEHRVVLVLGAIGTSQPKFINAIINYVFYVRDQDNFRFQMIEEQNLDQTNCISVYVIHHSEGYRIPFSLTIVHTPSYSDVTEGELFRHRKLTKLFREFFEDDGIEQLDMVCNLLLKDGANNSLLSIFGYDIEENVHCFSPNDDSFLTAHFFQRFFSMLASMTTKSLELTKEVLHVMKSLEKTMGAFFPLVKSGAAKLDELKNARQIIGICQSRREVNGRVANTFKLVTAEEKYKSEVLWKTIQSGGNELVNLLKADFNGIVQAVLEHYEIASESIQQLKKISRGNPFLTQELYNLLFEVEQKLKHFGHGERLNCKGVQSHPTSDRMSLLGAIMDGKKWIKSISFVLPHVIFCLFRFQSQYITSPAETDDGTMTTFSCPDLDV</sequence>
<accession>A0AAD5KSS5</accession>
<dbReference type="PANTHER" id="PTHR32046:SF11">
    <property type="entry name" value="IMMUNE-ASSOCIATED NUCLEOTIDE-BINDING PROTEIN 10-LIKE"/>
    <property type="match status" value="1"/>
</dbReference>
<reference evidence="1 2" key="1">
    <citation type="submission" date="2022-05" db="EMBL/GenBank/DDBJ databases">
        <title>A multi-omics perspective on studying reproductive biology in Daphnia sinensis.</title>
        <authorList>
            <person name="Jia J."/>
        </authorList>
    </citation>
    <scope>NUCLEOTIDE SEQUENCE [LARGE SCALE GENOMIC DNA]</scope>
    <source>
        <strain evidence="1 2">WSL</strain>
    </source>
</reference>
<evidence type="ECO:0000313" key="2">
    <source>
        <dbReference type="Proteomes" id="UP000820818"/>
    </source>
</evidence>
<gene>
    <name evidence="1" type="ORF">GHT06_015653</name>
</gene>
<evidence type="ECO:0000313" key="1">
    <source>
        <dbReference type="EMBL" id="KAI9558864.1"/>
    </source>
</evidence>
<dbReference type="PANTHER" id="PTHR32046">
    <property type="entry name" value="G DOMAIN-CONTAINING PROTEIN"/>
    <property type="match status" value="1"/>
</dbReference>
<dbReference type="Gene3D" id="3.40.50.300">
    <property type="entry name" value="P-loop containing nucleotide triphosphate hydrolases"/>
    <property type="match status" value="1"/>
</dbReference>
<dbReference type="EMBL" id="WJBH02000005">
    <property type="protein sequence ID" value="KAI9558864.1"/>
    <property type="molecule type" value="Genomic_DNA"/>
</dbReference>
<keyword evidence="2" id="KW-1185">Reference proteome</keyword>
<name>A0AAD5KSS5_9CRUS</name>
<dbReference type="AlphaFoldDB" id="A0AAD5KSS5"/>
<organism evidence="1 2">
    <name type="scientific">Daphnia sinensis</name>
    <dbReference type="NCBI Taxonomy" id="1820382"/>
    <lineage>
        <taxon>Eukaryota</taxon>
        <taxon>Metazoa</taxon>
        <taxon>Ecdysozoa</taxon>
        <taxon>Arthropoda</taxon>
        <taxon>Crustacea</taxon>
        <taxon>Branchiopoda</taxon>
        <taxon>Diplostraca</taxon>
        <taxon>Cladocera</taxon>
        <taxon>Anomopoda</taxon>
        <taxon>Daphniidae</taxon>
        <taxon>Daphnia</taxon>
        <taxon>Daphnia similis group</taxon>
    </lineage>
</organism>
<proteinExistence type="predicted"/>
<protein>
    <submittedName>
        <fullName evidence="1">Uncharacterized protein</fullName>
    </submittedName>
</protein>